<gene>
    <name evidence="1" type="ORF">B0E33_08220</name>
</gene>
<dbReference type="EMBL" id="CP019630">
    <property type="protein sequence ID" value="AQQ03578.1"/>
    <property type="molecule type" value="Genomic_DNA"/>
</dbReference>
<evidence type="ECO:0000313" key="1">
    <source>
        <dbReference type="EMBL" id="AQQ03578.1"/>
    </source>
</evidence>
<keyword evidence="2" id="KW-1185">Reference proteome</keyword>
<protein>
    <submittedName>
        <fullName evidence="1">Uncharacterized protein</fullName>
    </submittedName>
</protein>
<accession>A0ABM6HZT6</accession>
<proteinExistence type="predicted"/>
<dbReference type="Proteomes" id="UP000188174">
    <property type="component" value="Chromosome"/>
</dbReference>
<evidence type="ECO:0000313" key="2">
    <source>
        <dbReference type="Proteomes" id="UP000188174"/>
    </source>
</evidence>
<sequence>MNELASIFRSDGYAVIEGKFSLRLADFNHFVFRELGGDLSLGSVSADHRSTEELVAFSHRVSRTLANSGIRHRFEVYSEKEELAAYMHHNWPKDR</sequence>
<organism evidence="1 2">
    <name type="scientific">Roseibium algicola</name>
    <dbReference type="NCBI Taxonomy" id="2857014"/>
    <lineage>
        <taxon>Bacteria</taxon>
        <taxon>Pseudomonadati</taxon>
        <taxon>Pseudomonadota</taxon>
        <taxon>Alphaproteobacteria</taxon>
        <taxon>Hyphomicrobiales</taxon>
        <taxon>Stappiaceae</taxon>
        <taxon>Roseibium</taxon>
    </lineage>
</organism>
<name>A0ABM6HZT6_9HYPH</name>
<reference evidence="1 2" key="1">
    <citation type="submission" date="2017-02" db="EMBL/GenBank/DDBJ databases">
        <authorList>
            <person name="Jeong S."/>
        </authorList>
    </citation>
    <scope>NUCLEOTIDE SEQUENCE [LARGE SCALE GENOMIC DNA]</scope>
    <source>
        <strain evidence="1 2">RMAR6-6</strain>
    </source>
</reference>